<gene>
    <name evidence="2" type="ORF">PN457_10220</name>
</gene>
<organism evidence="2 3">
    <name type="scientific">Anabaenopsis arnoldii</name>
    <dbReference type="NCBI Taxonomy" id="2152938"/>
    <lineage>
        <taxon>Bacteria</taxon>
        <taxon>Bacillati</taxon>
        <taxon>Cyanobacteriota</taxon>
        <taxon>Cyanophyceae</taxon>
        <taxon>Nostocales</taxon>
        <taxon>Nodulariaceae</taxon>
        <taxon>Anabaenopsis</taxon>
    </lineage>
</organism>
<comment type="caution">
    <text evidence="2">The sequence shown here is derived from an EMBL/GenBank/DDBJ whole genome shotgun (WGS) entry which is preliminary data.</text>
</comment>
<evidence type="ECO:0000313" key="2">
    <source>
        <dbReference type="EMBL" id="MDB9540030.1"/>
    </source>
</evidence>
<dbReference type="EMBL" id="JAQMUH010000112">
    <property type="protein sequence ID" value="MDB9540030.1"/>
    <property type="molecule type" value="Genomic_DNA"/>
</dbReference>
<reference evidence="2 3" key="1">
    <citation type="submission" date="2023-01" db="EMBL/GenBank/DDBJ databases">
        <title>Genomes from the Australian National Cyanobacteria Reference Collection.</title>
        <authorList>
            <person name="Willis A."/>
            <person name="Lee E.M.F."/>
        </authorList>
    </citation>
    <scope>NUCLEOTIDE SEQUENCE [LARGE SCALE GENOMIC DNA]</scope>
    <source>
        <strain evidence="2 3">CS-1033</strain>
    </source>
</reference>
<name>A0ABT5ART3_9CYAN</name>
<keyword evidence="3" id="KW-1185">Reference proteome</keyword>
<dbReference type="RefSeq" id="WP_271733176.1">
    <property type="nucleotide sequence ID" value="NZ_JANQDP010000115.1"/>
</dbReference>
<accession>A0ABT5ART3</accession>
<evidence type="ECO:0000256" key="1">
    <source>
        <dbReference type="SAM" id="MobiDB-lite"/>
    </source>
</evidence>
<feature type="region of interest" description="Disordered" evidence="1">
    <location>
        <begin position="56"/>
        <end position="85"/>
    </location>
</feature>
<dbReference type="Proteomes" id="UP001212499">
    <property type="component" value="Unassembled WGS sequence"/>
</dbReference>
<evidence type="ECO:0000313" key="3">
    <source>
        <dbReference type="Proteomes" id="UP001212499"/>
    </source>
</evidence>
<sequence length="85" mass="9672">MFPERSRREQYQGRSWFRLPLTTGTPCSLSAVEGNNIMGAIVVSTSLNHRNAMFPERSRREQYHGGDRGFDFPQPPESINISTLS</sequence>
<feature type="compositionally biased region" description="Basic and acidic residues" evidence="1">
    <location>
        <begin position="56"/>
        <end position="70"/>
    </location>
</feature>
<protein>
    <submittedName>
        <fullName evidence="2">Uncharacterized protein</fullName>
    </submittedName>
</protein>
<proteinExistence type="predicted"/>